<dbReference type="PANTHER" id="PTHR28112">
    <property type="entry name" value="SRP-INDEPENDENT TARGETING PROTEIN 3"/>
    <property type="match status" value="1"/>
</dbReference>
<feature type="signal peptide" evidence="3">
    <location>
        <begin position="1"/>
        <end position="21"/>
    </location>
</feature>
<organism evidence="4">
    <name type="scientific">Trypanosoma congolense (strain IL3000)</name>
    <dbReference type="NCBI Taxonomy" id="1068625"/>
    <lineage>
        <taxon>Eukaryota</taxon>
        <taxon>Discoba</taxon>
        <taxon>Euglenozoa</taxon>
        <taxon>Kinetoplastea</taxon>
        <taxon>Metakinetoplastina</taxon>
        <taxon>Trypanosomatida</taxon>
        <taxon>Trypanosomatidae</taxon>
        <taxon>Trypanosoma</taxon>
        <taxon>Nannomonas</taxon>
    </lineage>
</organism>
<reference evidence="4" key="1">
    <citation type="journal article" date="2012" name="Proc. Natl. Acad. Sci. U.S.A.">
        <title>Antigenic diversity is generated by distinct evolutionary mechanisms in African trypanosome species.</title>
        <authorList>
            <person name="Jackson A.P."/>
            <person name="Berry A."/>
            <person name="Aslett M."/>
            <person name="Allison H.C."/>
            <person name="Burton P."/>
            <person name="Vavrova-Anderson J."/>
            <person name="Brown R."/>
            <person name="Browne H."/>
            <person name="Corton N."/>
            <person name="Hauser H."/>
            <person name="Gamble J."/>
            <person name="Gilderthorp R."/>
            <person name="Marcello L."/>
            <person name="McQuillan J."/>
            <person name="Otto T.D."/>
            <person name="Quail M.A."/>
            <person name="Sanders M.J."/>
            <person name="van Tonder A."/>
            <person name="Ginger M.L."/>
            <person name="Field M.C."/>
            <person name="Barry J.D."/>
            <person name="Hertz-Fowler C."/>
            <person name="Berriman M."/>
        </authorList>
    </citation>
    <scope>NUCLEOTIDE SEQUENCE</scope>
    <source>
        <strain evidence="4">IL3000</strain>
    </source>
</reference>
<feature type="region of interest" description="Disordered" evidence="1">
    <location>
        <begin position="161"/>
        <end position="180"/>
    </location>
</feature>
<accession>G0UZR9</accession>
<evidence type="ECO:0000313" key="4">
    <source>
        <dbReference type="EMBL" id="CCC94888.1"/>
    </source>
</evidence>
<keyword evidence="2" id="KW-0812">Transmembrane</keyword>
<dbReference type="GO" id="GO:0005739">
    <property type="term" value="C:mitochondrion"/>
    <property type="evidence" value="ECO:0007669"/>
    <property type="project" value="TreeGrafter"/>
</dbReference>
<keyword evidence="2" id="KW-0472">Membrane</keyword>
<sequence>MNVLLVSLVMVIGWSIDKTDPEVQKTVSHAFYFVHGVLVAVLCYLFFRVSATEDTRVLHVKDPYTGETERMTVRDYDLSKWRELFFMKTVLPACVGMFVASWWEIPLALLVQCVSNPINTWNAPIVQIHLLGRKDENLLARPWKDEVAGVQWVRHMFGLPPEEQDRVTSGNPGQKSRKAS</sequence>
<keyword evidence="2" id="KW-1133">Transmembrane helix</keyword>
<keyword evidence="3" id="KW-0732">Signal</keyword>
<evidence type="ECO:0000256" key="2">
    <source>
        <dbReference type="SAM" id="Phobius"/>
    </source>
</evidence>
<evidence type="ECO:0000256" key="1">
    <source>
        <dbReference type="SAM" id="MobiDB-lite"/>
    </source>
</evidence>
<evidence type="ECO:0000256" key="3">
    <source>
        <dbReference type="SAM" id="SignalP"/>
    </source>
</evidence>
<feature type="transmembrane region" description="Helical" evidence="2">
    <location>
        <begin position="84"/>
        <end position="103"/>
    </location>
</feature>
<dbReference type="GO" id="GO:0005783">
    <property type="term" value="C:endoplasmic reticulum"/>
    <property type="evidence" value="ECO:0007669"/>
    <property type="project" value="InterPro"/>
</dbReference>
<feature type="chain" id="PRO_5003410831" evidence="3">
    <location>
        <begin position="22"/>
        <end position="180"/>
    </location>
</feature>
<feature type="transmembrane region" description="Helical" evidence="2">
    <location>
        <begin position="29"/>
        <end position="47"/>
    </location>
</feature>
<dbReference type="GO" id="GO:0045047">
    <property type="term" value="P:protein targeting to ER"/>
    <property type="evidence" value="ECO:0007669"/>
    <property type="project" value="InterPro"/>
</dbReference>
<protein>
    <submittedName>
        <fullName evidence="4">Uncharacterized protein</fullName>
    </submittedName>
</protein>
<dbReference type="InterPro" id="IPR012098">
    <property type="entry name" value="SND3_fun"/>
</dbReference>
<gene>
    <name evidence="4" type="ORF">TCIL3000_11_2820</name>
</gene>
<dbReference type="PANTHER" id="PTHR28112:SF1">
    <property type="entry name" value="SRP-INDEPENDENT TARGETING PROTEIN 3"/>
    <property type="match status" value="1"/>
</dbReference>
<name>G0UZR9_TRYCI</name>
<dbReference type="AlphaFoldDB" id="G0UZR9"/>
<proteinExistence type="predicted"/>
<dbReference type="EMBL" id="HE575324">
    <property type="protein sequence ID" value="CCC94888.1"/>
    <property type="molecule type" value="Genomic_DNA"/>
</dbReference>
<dbReference type="VEuPathDB" id="TriTrypDB:TcIL3000.11.2820"/>
<dbReference type="Pfam" id="PF10032">
    <property type="entry name" value="Pho88"/>
    <property type="match status" value="1"/>
</dbReference>